<keyword evidence="16 22" id="KW-0675">Receptor</keyword>
<keyword evidence="14" id="KW-0829">Tyrosine-protein kinase</keyword>
<evidence type="ECO:0000256" key="7">
    <source>
        <dbReference type="ARBA" id="ARBA00022729"/>
    </source>
</evidence>
<dbReference type="GO" id="GO:0043235">
    <property type="term" value="C:receptor complex"/>
    <property type="evidence" value="ECO:0007669"/>
    <property type="project" value="TreeGrafter"/>
</dbReference>
<feature type="signal peptide" evidence="25">
    <location>
        <begin position="1"/>
        <end position="22"/>
    </location>
</feature>
<dbReference type="Gene3D" id="2.60.40.10">
    <property type="entry name" value="Immunoglobulins"/>
    <property type="match status" value="1"/>
</dbReference>
<dbReference type="Proteomes" id="UP000749559">
    <property type="component" value="Unassembled WGS sequence"/>
</dbReference>
<dbReference type="PANTHER" id="PTHR24416">
    <property type="entry name" value="TYROSINE-PROTEIN KINASE RECEPTOR"/>
    <property type="match status" value="1"/>
</dbReference>
<dbReference type="Gene3D" id="3.30.200.20">
    <property type="entry name" value="Phosphorylase Kinase, domain 1"/>
    <property type="match status" value="1"/>
</dbReference>
<dbReference type="PROSITE" id="PS00107">
    <property type="entry name" value="PROTEIN_KINASE_ATP"/>
    <property type="match status" value="1"/>
</dbReference>
<dbReference type="InterPro" id="IPR001245">
    <property type="entry name" value="Ser-Thr/Tyr_kinase_cat_dom"/>
</dbReference>
<dbReference type="GO" id="GO:0005576">
    <property type="term" value="C:extracellular region"/>
    <property type="evidence" value="ECO:0007669"/>
    <property type="project" value="UniProtKB-SubCell"/>
</dbReference>
<evidence type="ECO:0000256" key="2">
    <source>
        <dbReference type="ARBA" id="ARBA00004308"/>
    </source>
</evidence>
<dbReference type="InterPro" id="IPR000719">
    <property type="entry name" value="Prot_kinase_dom"/>
</dbReference>
<dbReference type="Gene3D" id="2.170.300.10">
    <property type="entry name" value="Tie2 ligand-binding domain superfamily"/>
    <property type="match status" value="1"/>
</dbReference>
<evidence type="ECO:0000256" key="3">
    <source>
        <dbReference type="ARBA" id="ARBA00004613"/>
    </source>
</evidence>
<comment type="subcellular location">
    <subcellularLocation>
        <location evidence="2">Endomembrane system</location>
    </subcellularLocation>
    <subcellularLocation>
        <location evidence="1">Membrane</location>
        <topology evidence="1">Single-pass membrane protein</topology>
    </subcellularLocation>
    <subcellularLocation>
        <location evidence="3">Secreted</location>
    </subcellularLocation>
</comment>
<dbReference type="SUPFAM" id="SSF81296">
    <property type="entry name" value="E set domains"/>
    <property type="match status" value="2"/>
</dbReference>
<evidence type="ECO:0000256" key="24">
    <source>
        <dbReference type="SAM" id="Phobius"/>
    </source>
</evidence>
<keyword evidence="30" id="KW-1185">Reference proteome</keyword>
<feature type="domain" description="Laminin N-terminal" evidence="28">
    <location>
        <begin position="265"/>
        <end position="495"/>
    </location>
</feature>
<dbReference type="FunFam" id="1.10.510.10:FF:001512">
    <property type="entry name" value="Receptor tyrosine-protein kinase erbB-2"/>
    <property type="match status" value="1"/>
</dbReference>
<dbReference type="GO" id="GO:0012505">
    <property type="term" value="C:endomembrane system"/>
    <property type="evidence" value="ECO:0007669"/>
    <property type="project" value="UniProtKB-SubCell"/>
</dbReference>
<feature type="disulfide bond" evidence="20">
    <location>
        <begin position="689"/>
        <end position="698"/>
    </location>
</feature>
<keyword evidence="15 20" id="KW-1015">Disulfide bond</keyword>
<keyword evidence="22" id="KW-0597">Phosphoprotein</keyword>
<dbReference type="InterPro" id="IPR014756">
    <property type="entry name" value="Ig_E-set"/>
</dbReference>
<dbReference type="InterPro" id="IPR002909">
    <property type="entry name" value="IPT_dom"/>
</dbReference>
<evidence type="ECO:0000256" key="23">
    <source>
        <dbReference type="SAM" id="MobiDB-lite"/>
    </source>
</evidence>
<keyword evidence="12 24" id="KW-1133">Transmembrane helix</keyword>
<feature type="transmembrane region" description="Helical" evidence="24">
    <location>
        <begin position="1087"/>
        <end position="1111"/>
    </location>
</feature>
<dbReference type="Gene3D" id="2.60.120.200">
    <property type="match status" value="1"/>
</dbReference>
<evidence type="ECO:0000256" key="1">
    <source>
        <dbReference type="ARBA" id="ARBA00004167"/>
    </source>
</evidence>
<evidence type="ECO:0000256" key="12">
    <source>
        <dbReference type="ARBA" id="ARBA00022989"/>
    </source>
</evidence>
<dbReference type="InterPro" id="IPR011009">
    <property type="entry name" value="Kinase-like_dom_sf"/>
</dbReference>
<feature type="domain" description="Laminin EGF-like" evidence="27">
    <location>
        <begin position="616"/>
        <end position="666"/>
    </location>
</feature>
<comment type="catalytic activity">
    <reaction evidence="19 22">
        <text>L-tyrosyl-[protein] + ATP = O-phospho-L-tyrosyl-[protein] + ADP + H(+)</text>
        <dbReference type="Rhea" id="RHEA:10596"/>
        <dbReference type="Rhea" id="RHEA-COMP:10136"/>
        <dbReference type="Rhea" id="RHEA-COMP:20101"/>
        <dbReference type="ChEBI" id="CHEBI:15378"/>
        <dbReference type="ChEBI" id="CHEBI:30616"/>
        <dbReference type="ChEBI" id="CHEBI:46858"/>
        <dbReference type="ChEBI" id="CHEBI:61978"/>
        <dbReference type="ChEBI" id="CHEBI:456216"/>
        <dbReference type="EC" id="2.7.10.1"/>
    </reaction>
</comment>
<dbReference type="InterPro" id="IPR002049">
    <property type="entry name" value="LE_dom"/>
</dbReference>
<dbReference type="InterPro" id="IPR013320">
    <property type="entry name" value="ConA-like_dom_sf"/>
</dbReference>
<dbReference type="Pfam" id="PF07714">
    <property type="entry name" value="PK_Tyr_Ser-Thr"/>
    <property type="match status" value="1"/>
</dbReference>
<dbReference type="GO" id="GO:0030182">
    <property type="term" value="P:neuron differentiation"/>
    <property type="evidence" value="ECO:0007669"/>
    <property type="project" value="UniProtKB-ARBA"/>
</dbReference>
<keyword evidence="7 25" id="KW-0732">Signal</keyword>
<keyword evidence="4" id="KW-0964">Secreted</keyword>
<evidence type="ECO:0000313" key="30">
    <source>
        <dbReference type="Proteomes" id="UP000749559"/>
    </source>
</evidence>
<evidence type="ECO:0000256" key="25">
    <source>
        <dbReference type="SAM" id="SignalP"/>
    </source>
</evidence>
<dbReference type="Pfam" id="PF01833">
    <property type="entry name" value="TIG"/>
    <property type="match status" value="1"/>
</dbReference>
<evidence type="ECO:0000313" key="29">
    <source>
        <dbReference type="EMBL" id="CAH1784899.1"/>
    </source>
</evidence>
<dbReference type="PRINTS" id="PR00109">
    <property type="entry name" value="TYRKINASE"/>
</dbReference>
<dbReference type="GO" id="GO:0005886">
    <property type="term" value="C:plasma membrane"/>
    <property type="evidence" value="ECO:0007669"/>
    <property type="project" value="TreeGrafter"/>
</dbReference>
<evidence type="ECO:0000256" key="10">
    <source>
        <dbReference type="ARBA" id="ARBA00022777"/>
    </source>
</evidence>
<proteinExistence type="inferred from homology"/>
<dbReference type="GO" id="GO:0004714">
    <property type="term" value="F:transmembrane receptor protein tyrosine kinase activity"/>
    <property type="evidence" value="ECO:0007669"/>
    <property type="project" value="UniProtKB-EC"/>
</dbReference>
<feature type="domain" description="Laminin EGF-like" evidence="27">
    <location>
        <begin position="544"/>
        <end position="615"/>
    </location>
</feature>
<dbReference type="PROSITE" id="PS00239">
    <property type="entry name" value="RECEPTOR_TYR_KIN_II"/>
    <property type="match status" value="1"/>
</dbReference>
<dbReference type="CDD" id="cd00603">
    <property type="entry name" value="IPT_PCSR"/>
    <property type="match status" value="1"/>
</dbReference>
<dbReference type="GO" id="GO:0005524">
    <property type="term" value="F:ATP binding"/>
    <property type="evidence" value="ECO:0007669"/>
    <property type="project" value="UniProtKB-UniRule"/>
</dbReference>
<dbReference type="InterPro" id="IPR050122">
    <property type="entry name" value="RTK"/>
</dbReference>
<dbReference type="InterPro" id="IPR008266">
    <property type="entry name" value="Tyr_kinase_AS"/>
</dbReference>
<protein>
    <recommendedName>
        <fullName evidence="22">Tyrosine-protein kinase receptor</fullName>
        <ecNumber evidence="22">2.7.10.1</ecNumber>
    </recommendedName>
</protein>
<evidence type="ECO:0000256" key="19">
    <source>
        <dbReference type="ARBA" id="ARBA00051243"/>
    </source>
</evidence>
<evidence type="ECO:0000259" key="26">
    <source>
        <dbReference type="PROSITE" id="PS50011"/>
    </source>
</evidence>
<evidence type="ECO:0000256" key="14">
    <source>
        <dbReference type="ARBA" id="ARBA00023137"/>
    </source>
</evidence>
<evidence type="ECO:0000256" key="15">
    <source>
        <dbReference type="ARBA" id="ARBA00023157"/>
    </source>
</evidence>
<feature type="region of interest" description="Disordered" evidence="23">
    <location>
        <begin position="1546"/>
        <end position="1575"/>
    </location>
</feature>
<gene>
    <name evidence="29" type="ORF">OFUS_LOCUS11022</name>
</gene>
<accession>A0A8S4NT35</accession>
<dbReference type="PROSITE" id="PS01248">
    <property type="entry name" value="EGF_LAM_1"/>
    <property type="match status" value="2"/>
</dbReference>
<dbReference type="PROSITE" id="PS50011">
    <property type="entry name" value="PROTEIN_KINASE_DOM"/>
    <property type="match status" value="1"/>
</dbReference>
<dbReference type="EMBL" id="CAIIXF020000005">
    <property type="protein sequence ID" value="CAH1784899.1"/>
    <property type="molecule type" value="Genomic_DNA"/>
</dbReference>
<dbReference type="SUPFAM" id="SSF57196">
    <property type="entry name" value="EGF/Laminin"/>
    <property type="match status" value="4"/>
</dbReference>
<dbReference type="SUPFAM" id="SSF56112">
    <property type="entry name" value="Protein kinase-like (PK-like)"/>
    <property type="match status" value="1"/>
</dbReference>
<dbReference type="Pfam" id="PF13385">
    <property type="entry name" value="Laminin_G_3"/>
    <property type="match status" value="1"/>
</dbReference>
<feature type="disulfide bond" evidence="20">
    <location>
        <begin position="586"/>
        <end position="595"/>
    </location>
</feature>
<feature type="binding site" evidence="21">
    <location>
        <position position="1193"/>
    </location>
    <ligand>
        <name>ATP</name>
        <dbReference type="ChEBI" id="CHEBI:30616"/>
    </ligand>
</feature>
<evidence type="ECO:0000256" key="6">
    <source>
        <dbReference type="ARBA" id="ARBA00022692"/>
    </source>
</evidence>
<dbReference type="SMART" id="SM00429">
    <property type="entry name" value="IPT"/>
    <property type="match status" value="2"/>
</dbReference>
<keyword evidence="10" id="KW-0418">Kinase</keyword>
<dbReference type="Pfam" id="PF00053">
    <property type="entry name" value="EGF_laminin"/>
    <property type="match status" value="5"/>
</dbReference>
<dbReference type="Pfam" id="PF00055">
    <property type="entry name" value="Laminin_N"/>
    <property type="match status" value="1"/>
</dbReference>
<keyword evidence="18 20" id="KW-0424">Laminin EGF-like domain</keyword>
<comment type="caution">
    <text evidence="29">The sequence shown here is derived from an EMBL/GenBank/DDBJ whole genome shotgun (WGS) entry which is preliminary data.</text>
</comment>
<dbReference type="CDD" id="cd00055">
    <property type="entry name" value="EGF_Lam"/>
    <property type="match status" value="4"/>
</dbReference>
<evidence type="ECO:0000256" key="16">
    <source>
        <dbReference type="ARBA" id="ARBA00023170"/>
    </source>
</evidence>
<organism evidence="29 30">
    <name type="scientific">Owenia fusiformis</name>
    <name type="common">Polychaete worm</name>
    <dbReference type="NCBI Taxonomy" id="6347"/>
    <lineage>
        <taxon>Eukaryota</taxon>
        <taxon>Metazoa</taxon>
        <taxon>Spiralia</taxon>
        <taxon>Lophotrochozoa</taxon>
        <taxon>Annelida</taxon>
        <taxon>Polychaeta</taxon>
        <taxon>Sedentaria</taxon>
        <taxon>Canalipalpata</taxon>
        <taxon>Sabellida</taxon>
        <taxon>Oweniida</taxon>
        <taxon>Oweniidae</taxon>
        <taxon>Owenia</taxon>
    </lineage>
</organism>
<evidence type="ECO:0000256" key="13">
    <source>
        <dbReference type="ARBA" id="ARBA00023136"/>
    </source>
</evidence>
<dbReference type="OrthoDB" id="3256376at2759"/>
<evidence type="ECO:0000256" key="22">
    <source>
        <dbReference type="RuleBase" id="RU000312"/>
    </source>
</evidence>
<reference evidence="29" key="1">
    <citation type="submission" date="2022-03" db="EMBL/GenBank/DDBJ databases">
        <authorList>
            <person name="Martin C."/>
        </authorList>
    </citation>
    <scope>NUCLEOTIDE SEQUENCE</scope>
</reference>
<dbReference type="SMART" id="SM00136">
    <property type="entry name" value="LamNT"/>
    <property type="match status" value="1"/>
</dbReference>
<feature type="region of interest" description="Disordered" evidence="23">
    <location>
        <begin position="1461"/>
        <end position="1489"/>
    </location>
</feature>
<evidence type="ECO:0000256" key="4">
    <source>
        <dbReference type="ARBA" id="ARBA00022525"/>
    </source>
</evidence>
<dbReference type="PROSITE" id="PS00109">
    <property type="entry name" value="PROTEIN_KINASE_TYR"/>
    <property type="match status" value="1"/>
</dbReference>
<dbReference type="InterPro" id="IPR008211">
    <property type="entry name" value="Laminin_N"/>
</dbReference>
<dbReference type="InterPro" id="IPR013783">
    <property type="entry name" value="Ig-like_fold"/>
</dbReference>
<comment type="caution">
    <text evidence="20">Lacks conserved residue(s) required for the propagation of feature annotation.</text>
</comment>
<dbReference type="Gene3D" id="1.10.510.10">
    <property type="entry name" value="Transferase(Phosphotransferase) domain 1"/>
    <property type="match status" value="1"/>
</dbReference>
<dbReference type="PRINTS" id="PR00011">
    <property type="entry name" value="EGFLAMININ"/>
</dbReference>
<evidence type="ECO:0000256" key="20">
    <source>
        <dbReference type="PROSITE-ProRule" id="PRU00460"/>
    </source>
</evidence>
<feature type="chain" id="PRO_5035851690" description="Tyrosine-protein kinase receptor" evidence="25">
    <location>
        <begin position="23"/>
        <end position="1618"/>
    </location>
</feature>
<evidence type="ECO:0000256" key="17">
    <source>
        <dbReference type="ARBA" id="ARBA00023180"/>
    </source>
</evidence>
<feature type="domain" description="Protein kinase" evidence="26">
    <location>
        <begin position="1160"/>
        <end position="1425"/>
    </location>
</feature>
<name>A0A8S4NT35_OWEFU</name>
<keyword evidence="9 21" id="KW-0547">Nucleotide-binding</keyword>
<dbReference type="InterPro" id="IPR017441">
    <property type="entry name" value="Protein_kinase_ATP_BS"/>
</dbReference>
<evidence type="ECO:0000256" key="21">
    <source>
        <dbReference type="PROSITE-ProRule" id="PRU10141"/>
    </source>
</evidence>
<dbReference type="Gene3D" id="2.60.120.260">
    <property type="entry name" value="Galactose-binding domain-like"/>
    <property type="match status" value="1"/>
</dbReference>
<keyword evidence="5" id="KW-0808">Transferase</keyword>
<dbReference type="PANTHER" id="PTHR24416:SF483">
    <property type="entry name" value="HEPATOCYTE GROWTH FACTOR RECEPTOR"/>
    <property type="match status" value="1"/>
</dbReference>
<evidence type="ECO:0000256" key="18">
    <source>
        <dbReference type="ARBA" id="ARBA00023292"/>
    </source>
</evidence>
<evidence type="ECO:0000256" key="11">
    <source>
        <dbReference type="ARBA" id="ARBA00022840"/>
    </source>
</evidence>
<evidence type="ECO:0000256" key="8">
    <source>
        <dbReference type="ARBA" id="ARBA00022737"/>
    </source>
</evidence>
<dbReference type="GO" id="GO:0007169">
    <property type="term" value="P:cell surface receptor protein tyrosine kinase signaling pathway"/>
    <property type="evidence" value="ECO:0007669"/>
    <property type="project" value="InterPro"/>
</dbReference>
<dbReference type="GO" id="GO:0048468">
    <property type="term" value="P:cell development"/>
    <property type="evidence" value="ECO:0007669"/>
    <property type="project" value="UniProtKB-ARBA"/>
</dbReference>
<keyword evidence="6 22" id="KW-0812">Transmembrane</keyword>
<dbReference type="GO" id="GO:0050793">
    <property type="term" value="P:regulation of developmental process"/>
    <property type="evidence" value="ECO:0007669"/>
    <property type="project" value="UniProtKB-ARBA"/>
</dbReference>
<evidence type="ECO:0000256" key="5">
    <source>
        <dbReference type="ARBA" id="ARBA00022679"/>
    </source>
</evidence>
<comment type="similarity">
    <text evidence="22">Belongs to the protein kinase superfamily. Tyr protein kinase family. Insulin receptor subfamily.</text>
</comment>
<feature type="disulfide bond" evidence="20">
    <location>
        <begin position="642"/>
        <end position="651"/>
    </location>
</feature>
<keyword evidence="8" id="KW-0677">Repeat</keyword>
<dbReference type="PROSITE" id="PS51117">
    <property type="entry name" value="LAMININ_NTER"/>
    <property type="match status" value="1"/>
</dbReference>
<dbReference type="SUPFAM" id="SSF49899">
    <property type="entry name" value="Concanavalin A-like lectins/glucanases"/>
    <property type="match status" value="1"/>
</dbReference>
<dbReference type="CDD" id="cd00192">
    <property type="entry name" value="PTKc"/>
    <property type="match status" value="1"/>
</dbReference>
<dbReference type="FunFam" id="2.10.25.10:FF:000090">
    <property type="entry name" value="laminin subunit alpha"/>
    <property type="match status" value="1"/>
</dbReference>
<dbReference type="PROSITE" id="PS50027">
    <property type="entry name" value="EGF_LAM_2"/>
    <property type="match status" value="3"/>
</dbReference>
<evidence type="ECO:0000259" key="27">
    <source>
        <dbReference type="PROSITE" id="PS50027"/>
    </source>
</evidence>
<dbReference type="SMART" id="SM00180">
    <property type="entry name" value="EGF_Lam"/>
    <property type="match status" value="4"/>
</dbReference>
<keyword evidence="13 24" id="KW-0472">Membrane</keyword>
<dbReference type="Gene3D" id="2.10.25.10">
    <property type="entry name" value="Laminin"/>
    <property type="match status" value="3"/>
</dbReference>
<evidence type="ECO:0000256" key="9">
    <source>
        <dbReference type="ARBA" id="ARBA00022741"/>
    </source>
</evidence>
<dbReference type="EC" id="2.7.10.1" evidence="22"/>
<feature type="domain" description="Laminin EGF-like" evidence="27">
    <location>
        <begin position="667"/>
        <end position="718"/>
    </location>
</feature>
<evidence type="ECO:0000259" key="28">
    <source>
        <dbReference type="PROSITE" id="PS51117"/>
    </source>
</evidence>
<dbReference type="InterPro" id="IPR002011">
    <property type="entry name" value="Tyr_kinase_rcpt_2_CS"/>
</dbReference>
<sequence>MIFIRMLTSSLILTLHGYGVQGGFEWHNVAAFKPVTSEPLNATCGDQSKKETPSFCTRTSGCEICLADCPHGTDNEVPLHNDIIGVLARDQPDFFKDVPSDKCAIGSPNSSPCITLVEDKFCQIKNDTFPELYNEIEDLAYGLTVYIKPVDYTFSGTDYRTLVTLSGTVEGSVSSEVLHLGINKSGALYLVHLGRSIPVSNSLVKDEWTFVAIQVYRNHVSLFLNGIHVIYDNKATYGNVTLHHFSVGKSEAGDEVFHGGIQQLRIYGKTPTNKDIATFANNKWRPSNTTMCRCPEAFPEEWDASGSQYCRTNNFIIQRGSYVRRDTVSYATWISQIYVTFQNNSIDIGIDLEQSVEVQHIELSTYSGLFMDLLPLRSLVVEKRTTPGIGPWQTWQYYSKSCLQDFNIKPDQPLQTDTDVICKDLSKTSYSRSIRFELIDQERAGNDTSKLTESLATFIRAGEIRVHMALASEFLNITAEIKQIVGILEFKVIARCFCNGYGDTCNTTQTPYVCSCTSISNRTGLQCEKCKFGFYMKNNSCIPCPSCNVAGVVKTETCDRVTGQCPCKANFEGLLCDQCKNKGCSCPSNLQGVNCDSCKPGYFNFTNDNPNGCEACNCDPHGSVNSGSGVYECDASTGYCPCLANAHGAKCTKCDDGYYWDDGCKPCQCHTPGTIAQSRICNVTRQCLCKRHVSGMRCDSCDDMHWKLSLSNADGCQPCNHCYNKGTVQHRGMSRCHKTTGQCECEEAGAMDRAGYYCRPYVTSIVPLYGPVAGGTNITISGAHFGSENATVNIGGKACLVFNMTAIELHCTSQEFDSSGKIGENDEFPQELVITLADGITLPNNHTNFTYKGNPDIEGFWPRELFESGGSNVTVRGNNLDSVHQVIMKIIMVYKGEETVFEQLCTVVNSDLLECPSPKIVIPDDIRNDNSTGNKSVNSDNVNFFFGFTFDGFAKYDNASEALGENGTAEIFQNPTIERYTSVEEFYPGQNKLIYIWGKNLLPASNIGDYKVILGDGILCKNVIIDTTGDFLTCEPPVKLHSKDADVRVQVEAPVRFFNTETNSSFVGFLRYMVDVGTTDKTNPTTIVAISVGSSVGLIVLLILLLVGLACRYKVNQKRKALYTDSNGSQGAISVTIWNILGEQLSEEVKLAQIDEKRLDVFSISLGEGYFGRVFRGMLYDDRRQKREDVAVKTIKERGADSTESIRNFIKEAIIMREFDHVNVLSLLGIVVKDDGHAMIVLPIMSNGDLKKFISSPEQRFTVGALIGFGLQVARGMAYLELKRFQHGDLSAKNCMVDQNWIVKIADFGLAHDLYTDDYYRPEDGSKPQPFRWLAIESIIESKYTIKSDVWSFGVVFWEILTRGCTPYSYIGNGELKNFLLSGGRLDRPAYSPDELWVLISGCWQEDPQRRPSFSAIVSSIERLLTAAGIPDNVSISSGTTERGGTDGYLVDYLRLKTEAKNGKRSKRSTNVNRQRGFDNPTPSDSASYPVDARSYMNDQMLANQGFNPIDSTRKRDDHIQDYQAGPTSNGNDLMLDNSANYKLDDRFHRNNPSQAKQVRYAPDTRASGKDTSQHDLRRIHRSNQADAFKSRTNPTLAANQQMEMGYLNPVIHSSRVN</sequence>
<keyword evidence="17" id="KW-0325">Glycoprotein</keyword>
<keyword evidence="11 21" id="KW-0067">ATP-binding</keyword>